<proteinExistence type="predicted"/>
<dbReference type="Proteomes" id="UP000652761">
    <property type="component" value="Unassembled WGS sequence"/>
</dbReference>
<feature type="compositionally biased region" description="Basic and acidic residues" evidence="1">
    <location>
        <begin position="102"/>
        <end position="113"/>
    </location>
</feature>
<reference evidence="2" key="1">
    <citation type="submission" date="2017-07" db="EMBL/GenBank/DDBJ databases">
        <title>Taro Niue Genome Assembly and Annotation.</title>
        <authorList>
            <person name="Atibalentja N."/>
            <person name="Keating K."/>
            <person name="Fields C.J."/>
        </authorList>
    </citation>
    <scope>NUCLEOTIDE SEQUENCE</scope>
    <source>
        <strain evidence="2">Niue_2</strain>
        <tissue evidence="2">Leaf</tissue>
    </source>
</reference>
<feature type="non-terminal residue" evidence="2">
    <location>
        <position position="1"/>
    </location>
</feature>
<organism evidence="2 3">
    <name type="scientific">Colocasia esculenta</name>
    <name type="common">Wild taro</name>
    <name type="synonym">Arum esculentum</name>
    <dbReference type="NCBI Taxonomy" id="4460"/>
    <lineage>
        <taxon>Eukaryota</taxon>
        <taxon>Viridiplantae</taxon>
        <taxon>Streptophyta</taxon>
        <taxon>Embryophyta</taxon>
        <taxon>Tracheophyta</taxon>
        <taxon>Spermatophyta</taxon>
        <taxon>Magnoliopsida</taxon>
        <taxon>Liliopsida</taxon>
        <taxon>Araceae</taxon>
        <taxon>Aroideae</taxon>
        <taxon>Colocasieae</taxon>
        <taxon>Colocasia</taxon>
    </lineage>
</organism>
<dbReference type="EMBL" id="NMUH01002343">
    <property type="protein sequence ID" value="MQL99391.1"/>
    <property type="molecule type" value="Genomic_DNA"/>
</dbReference>
<keyword evidence="3" id="KW-1185">Reference proteome</keyword>
<evidence type="ECO:0000313" key="3">
    <source>
        <dbReference type="Proteomes" id="UP000652761"/>
    </source>
</evidence>
<protein>
    <submittedName>
        <fullName evidence="2">Uncharacterized protein</fullName>
    </submittedName>
</protein>
<feature type="region of interest" description="Disordered" evidence="1">
    <location>
        <begin position="50"/>
        <end position="131"/>
    </location>
</feature>
<name>A0A843VQK0_COLES</name>
<gene>
    <name evidence="2" type="ORF">Taro_032117</name>
</gene>
<accession>A0A843VQK0</accession>
<evidence type="ECO:0000313" key="2">
    <source>
        <dbReference type="EMBL" id="MQL99391.1"/>
    </source>
</evidence>
<sequence>SAVRRPVTTESLNPSHVCTLQTLSLTSGPRLVFPPTPDLAVEKGLHGDWLETTTRSTHRTETLSTSRLTGGGPPHAKPLDGASLHVQEYGKTPREYRRKHSQRLEHHTADGHHVSPSQHSQTQREHKQRHSLHLANCANRRTSHLTSRPLTVN</sequence>
<comment type="caution">
    <text evidence="2">The sequence shown here is derived from an EMBL/GenBank/DDBJ whole genome shotgun (WGS) entry which is preliminary data.</text>
</comment>
<evidence type="ECO:0000256" key="1">
    <source>
        <dbReference type="SAM" id="MobiDB-lite"/>
    </source>
</evidence>
<dbReference type="AlphaFoldDB" id="A0A843VQK0"/>
<feature type="non-terminal residue" evidence="2">
    <location>
        <position position="153"/>
    </location>
</feature>